<evidence type="ECO:0000313" key="2">
    <source>
        <dbReference type="EMBL" id="OAV90178.1"/>
    </source>
</evidence>
<evidence type="ECO:0000313" key="3">
    <source>
        <dbReference type="EnsemblFungi" id="PTTG_08353-t43_2-p1"/>
    </source>
</evidence>
<dbReference type="PANTHER" id="PTHR33069:SF3">
    <property type="entry name" value="DYNEIN HEAVY CHAIN TAIL DOMAIN-CONTAINING PROTEIN"/>
    <property type="match status" value="1"/>
</dbReference>
<dbReference type="VEuPathDB" id="FungiDB:PTTG_08353"/>
<reference evidence="2" key="1">
    <citation type="submission" date="2009-11" db="EMBL/GenBank/DDBJ databases">
        <authorList>
            <consortium name="The Broad Institute Genome Sequencing Platform"/>
            <person name="Ward D."/>
            <person name="Feldgarden M."/>
            <person name="Earl A."/>
            <person name="Young S.K."/>
            <person name="Zeng Q."/>
            <person name="Koehrsen M."/>
            <person name="Alvarado L."/>
            <person name="Berlin A."/>
            <person name="Bochicchio J."/>
            <person name="Borenstein D."/>
            <person name="Chapman S.B."/>
            <person name="Chen Z."/>
            <person name="Engels R."/>
            <person name="Freedman E."/>
            <person name="Gellesch M."/>
            <person name="Goldberg J."/>
            <person name="Griggs A."/>
            <person name="Gujja S."/>
            <person name="Heilman E."/>
            <person name="Heiman D."/>
            <person name="Hepburn T."/>
            <person name="Howarth C."/>
            <person name="Jen D."/>
            <person name="Larson L."/>
            <person name="Lewis B."/>
            <person name="Mehta T."/>
            <person name="Park D."/>
            <person name="Pearson M."/>
            <person name="Roberts A."/>
            <person name="Saif S."/>
            <person name="Shea T."/>
            <person name="Shenoy N."/>
            <person name="Sisk P."/>
            <person name="Stolte C."/>
            <person name="Sykes S."/>
            <person name="Thomson T."/>
            <person name="Walk T."/>
            <person name="White J."/>
            <person name="Yandava C."/>
            <person name="Izard J."/>
            <person name="Baranova O.V."/>
            <person name="Blanton J.M."/>
            <person name="Tanner A.C."/>
            <person name="Dewhirst F.E."/>
            <person name="Haas B."/>
            <person name="Nusbaum C."/>
            <person name="Birren B."/>
        </authorList>
    </citation>
    <scope>NUCLEOTIDE SEQUENCE [LARGE SCALE GENOMIC DNA]</scope>
    <source>
        <strain evidence="2">1-1 BBBD Race 1</strain>
    </source>
</reference>
<organism evidence="2">
    <name type="scientific">Puccinia triticina (isolate 1-1 / race 1 (BBBD))</name>
    <name type="common">Brown leaf rust fungus</name>
    <dbReference type="NCBI Taxonomy" id="630390"/>
    <lineage>
        <taxon>Eukaryota</taxon>
        <taxon>Fungi</taxon>
        <taxon>Dikarya</taxon>
        <taxon>Basidiomycota</taxon>
        <taxon>Pucciniomycotina</taxon>
        <taxon>Pucciniomycetes</taxon>
        <taxon>Pucciniales</taxon>
        <taxon>Pucciniaceae</taxon>
        <taxon>Puccinia</taxon>
    </lineage>
</organism>
<dbReference type="Proteomes" id="UP000005240">
    <property type="component" value="Unassembled WGS sequence"/>
</dbReference>
<sequence>MASRKDAGNSYEALQSTRETLKLYELENKKLEASIRTSNAKLTKQSLLIRALYVQGLDRGVERIEEARESTPLQDPELLNFAGSNHRLHRALLPQLRSQLLEMADALEPTRFEEVRFSDDPETEITWLQEIASDACEILSSVFTQQRQASIEPRRQSRAYYTLHPYYYPQIVWTVDQILIGIVDLFVIHMISLQDEEPWPVESGQAALGNLLRLIDQMISDLQHPRRMVQAKWQRVVREIELMELAVIKCSKPKELRENINPEGIDGRIDLQWIEWVPREEMDQSQADVLESFLPVLKICRILLNKLSRPTSSEPLVLLEDDMDILNGTYAQTEQMEQTLRMFTIAVLKLRPREARKRMADSFANFGYLLQKNQSYLRACECDNPDDSALVQKALAWCQRWTVQYQTAASNFKKKLASCYDAEFPYYDDSGDETERVISRRRFFGMD</sequence>
<name>A0A180GCJ4_PUCT1</name>
<dbReference type="OrthoDB" id="2497382at2759"/>
<feature type="coiled-coil region" evidence="1">
    <location>
        <begin position="14"/>
        <end position="41"/>
    </location>
</feature>
<evidence type="ECO:0000256" key="1">
    <source>
        <dbReference type="SAM" id="Coils"/>
    </source>
</evidence>
<dbReference type="EnsemblFungi" id="PTTG_08353-t43_2">
    <property type="protein sequence ID" value="PTTG_08353-t43_2-p1"/>
    <property type="gene ID" value="PTTG_08353"/>
</dbReference>
<keyword evidence="1" id="KW-0175">Coiled coil</keyword>
<dbReference type="AlphaFoldDB" id="A0A180GCJ4"/>
<evidence type="ECO:0000313" key="4">
    <source>
        <dbReference type="Proteomes" id="UP000005240"/>
    </source>
</evidence>
<reference evidence="3 4" key="3">
    <citation type="journal article" date="2017" name="G3 (Bethesda)">
        <title>Comparative analysis highlights variable genome content of wheat rusts and divergence of the mating loci.</title>
        <authorList>
            <person name="Cuomo C.A."/>
            <person name="Bakkeren G."/>
            <person name="Khalil H.B."/>
            <person name="Panwar V."/>
            <person name="Joly D."/>
            <person name="Linning R."/>
            <person name="Sakthikumar S."/>
            <person name="Song X."/>
            <person name="Adiconis X."/>
            <person name="Fan L."/>
            <person name="Goldberg J.M."/>
            <person name="Levin J.Z."/>
            <person name="Young S."/>
            <person name="Zeng Q."/>
            <person name="Anikster Y."/>
            <person name="Bruce M."/>
            <person name="Wang M."/>
            <person name="Yin C."/>
            <person name="McCallum B."/>
            <person name="Szabo L.J."/>
            <person name="Hulbert S."/>
            <person name="Chen X."/>
            <person name="Fellers J.P."/>
        </authorList>
    </citation>
    <scope>NUCLEOTIDE SEQUENCE</scope>
    <source>
        <strain evidence="4">Isolate 1-1 / race 1 (BBBD)</strain>
        <strain evidence="3">isolate 1-1 / race 1 (BBBD)</strain>
    </source>
</reference>
<protein>
    <submittedName>
        <fullName evidence="2 3">Uncharacterized protein</fullName>
    </submittedName>
</protein>
<reference evidence="2" key="2">
    <citation type="submission" date="2016-05" db="EMBL/GenBank/DDBJ databases">
        <title>Comparative analysis highlights variable genome content of wheat rusts and divergence of the mating loci.</title>
        <authorList>
            <person name="Cuomo C.A."/>
            <person name="Bakkeren G."/>
            <person name="Szabo L."/>
            <person name="Khalil H."/>
            <person name="Joly D."/>
            <person name="Goldberg J."/>
            <person name="Young S."/>
            <person name="Zeng Q."/>
            <person name="Fellers J."/>
        </authorList>
    </citation>
    <scope>NUCLEOTIDE SEQUENCE [LARGE SCALE GENOMIC DNA]</scope>
    <source>
        <strain evidence="2">1-1 BBBD Race 1</strain>
    </source>
</reference>
<gene>
    <name evidence="2" type="ORF">PTTG_08353</name>
</gene>
<reference evidence="3" key="4">
    <citation type="submission" date="2025-05" db="UniProtKB">
        <authorList>
            <consortium name="EnsemblFungi"/>
        </authorList>
    </citation>
    <scope>IDENTIFICATION</scope>
    <source>
        <strain evidence="3">isolate 1-1 / race 1 (BBBD)</strain>
    </source>
</reference>
<dbReference type="PANTHER" id="PTHR33069">
    <property type="entry name" value="CHROMOSOME 7, WHOLE GENOME SHOTGUN SEQUENCE-RELATED"/>
    <property type="match status" value="1"/>
</dbReference>
<proteinExistence type="predicted"/>
<accession>A0A180GCJ4</accession>
<keyword evidence="4" id="KW-1185">Reference proteome</keyword>
<dbReference type="EMBL" id="ADAS02000107">
    <property type="protein sequence ID" value="OAV90178.1"/>
    <property type="molecule type" value="Genomic_DNA"/>
</dbReference>